<dbReference type="Proteomes" id="UP000016931">
    <property type="component" value="Unassembled WGS sequence"/>
</dbReference>
<keyword evidence="1" id="KW-0378">Hydrolase</keyword>
<dbReference type="EMBL" id="KB456266">
    <property type="protein sequence ID" value="EMF11374.1"/>
    <property type="molecule type" value="Genomic_DNA"/>
</dbReference>
<dbReference type="eggNOG" id="KOG1515">
    <property type="taxonomic scope" value="Eukaryota"/>
</dbReference>
<dbReference type="Gene3D" id="3.40.50.1820">
    <property type="entry name" value="alpha/beta hydrolase"/>
    <property type="match status" value="1"/>
</dbReference>
<feature type="compositionally biased region" description="Basic and acidic residues" evidence="2">
    <location>
        <begin position="641"/>
        <end position="650"/>
    </location>
</feature>
<feature type="compositionally biased region" description="Basic and acidic residues" evidence="2">
    <location>
        <begin position="303"/>
        <end position="312"/>
    </location>
</feature>
<dbReference type="SUPFAM" id="SSF53474">
    <property type="entry name" value="alpha/beta-Hydrolases"/>
    <property type="match status" value="1"/>
</dbReference>
<dbReference type="STRING" id="692275.M3BVM5"/>
<feature type="region of interest" description="Disordered" evidence="2">
    <location>
        <begin position="852"/>
        <end position="972"/>
    </location>
</feature>
<dbReference type="HOGENOM" id="CLU_004893_0_0_1"/>
<dbReference type="Pfam" id="PF07859">
    <property type="entry name" value="Abhydrolase_3"/>
    <property type="match status" value="2"/>
</dbReference>
<dbReference type="RefSeq" id="XP_016759495.1">
    <property type="nucleotide sequence ID" value="XM_016907732.1"/>
</dbReference>
<evidence type="ECO:0000256" key="2">
    <source>
        <dbReference type="SAM" id="MobiDB-lite"/>
    </source>
</evidence>
<feature type="compositionally biased region" description="Basic and acidic residues" evidence="2">
    <location>
        <begin position="794"/>
        <end position="809"/>
    </location>
</feature>
<proteinExistence type="predicted"/>
<feature type="compositionally biased region" description="Polar residues" evidence="2">
    <location>
        <begin position="1348"/>
        <end position="1368"/>
    </location>
</feature>
<evidence type="ECO:0000259" key="3">
    <source>
        <dbReference type="Pfam" id="PF07859"/>
    </source>
</evidence>
<feature type="domain" description="Alpha/beta hydrolase fold-3" evidence="3">
    <location>
        <begin position="384"/>
        <end position="437"/>
    </location>
</feature>
<feature type="region of interest" description="Disordered" evidence="2">
    <location>
        <begin position="1021"/>
        <end position="1121"/>
    </location>
</feature>
<feature type="compositionally biased region" description="Low complexity" evidence="2">
    <location>
        <begin position="731"/>
        <end position="740"/>
    </location>
</feature>
<dbReference type="InterPro" id="IPR029058">
    <property type="entry name" value="AB_hydrolase_fold"/>
</dbReference>
<feature type="compositionally biased region" description="Polar residues" evidence="2">
    <location>
        <begin position="811"/>
        <end position="821"/>
    </location>
</feature>
<accession>M3BVM5</accession>
<evidence type="ECO:0000313" key="5">
    <source>
        <dbReference type="Proteomes" id="UP000016931"/>
    </source>
</evidence>
<feature type="compositionally biased region" description="Basic and acidic residues" evidence="2">
    <location>
        <begin position="687"/>
        <end position="711"/>
    </location>
</feature>
<feature type="compositionally biased region" description="Low complexity" evidence="2">
    <location>
        <begin position="1380"/>
        <end position="1395"/>
    </location>
</feature>
<feature type="compositionally biased region" description="Pro residues" evidence="2">
    <location>
        <begin position="1291"/>
        <end position="1316"/>
    </location>
</feature>
<feature type="region of interest" description="Disordered" evidence="2">
    <location>
        <begin position="289"/>
        <end position="319"/>
    </location>
</feature>
<reference evidence="4 5" key="1">
    <citation type="journal article" date="2012" name="PLoS Pathog.">
        <title>Diverse lifestyles and strategies of plant pathogenesis encoded in the genomes of eighteen Dothideomycetes fungi.</title>
        <authorList>
            <person name="Ohm R.A."/>
            <person name="Feau N."/>
            <person name="Henrissat B."/>
            <person name="Schoch C.L."/>
            <person name="Horwitz B.A."/>
            <person name="Barry K.W."/>
            <person name="Condon B.J."/>
            <person name="Copeland A.C."/>
            <person name="Dhillon B."/>
            <person name="Glaser F."/>
            <person name="Hesse C.N."/>
            <person name="Kosti I."/>
            <person name="LaButti K."/>
            <person name="Lindquist E.A."/>
            <person name="Lucas S."/>
            <person name="Salamov A.A."/>
            <person name="Bradshaw R.E."/>
            <person name="Ciuffetti L."/>
            <person name="Hamelin R.C."/>
            <person name="Kema G.H.J."/>
            <person name="Lawrence C."/>
            <person name="Scott J.A."/>
            <person name="Spatafora J.W."/>
            <person name="Turgeon B.G."/>
            <person name="de Wit P.J.G.M."/>
            <person name="Zhong S."/>
            <person name="Goodwin S.B."/>
            <person name="Grigoriev I.V."/>
        </authorList>
    </citation>
    <scope>NUCLEOTIDE SEQUENCE [LARGE SCALE GENOMIC DNA]</scope>
    <source>
        <strain evidence="4 5">SO2202</strain>
    </source>
</reference>
<feature type="region of interest" description="Disordered" evidence="2">
    <location>
        <begin position="1493"/>
        <end position="1512"/>
    </location>
</feature>
<protein>
    <recommendedName>
        <fullName evidence="3">Alpha/beta hydrolase fold-3 domain-containing protein</fullName>
    </recommendedName>
</protein>
<feature type="compositionally biased region" description="Low complexity" evidence="2">
    <location>
        <begin position="1208"/>
        <end position="1231"/>
    </location>
</feature>
<feature type="compositionally biased region" description="Low complexity" evidence="2">
    <location>
        <begin position="1416"/>
        <end position="1433"/>
    </location>
</feature>
<gene>
    <name evidence="4" type="ORF">SEPMUDRAFT_157418</name>
</gene>
<keyword evidence="5" id="KW-1185">Reference proteome</keyword>
<feature type="compositionally biased region" description="Polar residues" evidence="2">
    <location>
        <begin position="915"/>
        <end position="927"/>
    </location>
</feature>
<dbReference type="InterPro" id="IPR013094">
    <property type="entry name" value="AB_hydrolase_3"/>
</dbReference>
<sequence length="1537" mass="165550">MPFNTFGVATAVTPSVIETYFSHYLHRKPLKQKPTAHISYHEGLRLIRQFLDYSAKHSVEDLQAFTAQWVPVPTWVRTQDVEVPPQFLTRSANVIRKQLGSHGLEKVGGEKWWQWRRPESALHAEWIEMKKDHNERKREGRPCDRVILYVHGGAYYFGKMLMRLNGRACVRSVDEHRYQMQRHARKLKARVLAPRYRLAPQFPFPCGLYDCIATYFYLLEHFEPSQILFAGDSAGGGMVLSMLVTLRDQGCPLPAGTILLSPWVDLAHSFPSVAGDGVGDYIPPHGFHHKPSMAWPPPPTTDEDPKKQERKFTQPVDRPFDVVELPATDAAATGSKTSRDKTTELTGEAQAIVEGQDPNTQINQIPGMGPRLEIAIDDKLVIIRQQFQMYAKNDLLAHPLVSPVQQPSLGGLPPMLIQVGGAELLRDEQIYLAHKAANPRQYPPSEAVLDQYDPQRTVLNQYPGTDVQLQVWEDLCHVPHTLSFTRPAKYMYRSVAQFGAWALARAQNRSIEILDDDAVSIISDNEDPNEYGKGSHSFGSIGAEGVTSTQFKLTSIGAVGKAGDDLPPFKDHMIRQRVNRHGVVFPLPLVSEIACLHLDRNTIGAIKSGPVRKWLAKRAESEQKFASEIKKLQKKKLKEMKSYDKMEPGEHPPAAALVNRRTKGSVPGEKKKGKSWGLAMWSGWGSSHDESTIQREEQVNDVKESGIDRPVSKAASTVTLPSAAGFDGVKNTGTANALAGAGSGREARGSATNDKLAVPLSEADEGRRRRRSSASVLTSPWSSKSNGSRSPYRRVKDEGQATNDRDRDSMNVVSPLSSDSASGRGFWDLSRRSSAASMKVNYARPLSTMSTGTLMMSNLNPNSKSGRTNGDDAGVDIENQGRASPTLPAASQARERPSSISEAGKAKGTFKVPGSDNTYLNAGNSRPHNGVVAYPFKVKSTTRDGKVASPDASTTTLDSVKQPDSSRADQDFEMPNAFGVVAHELPTSSGRESSGSAGHKASLVETPVSVLKSENEIIPAPLASQSITPETNTIKSSTRPVSGGIPESTRLSDLDSPEEDIVGPLEPSGSSTHSSSFKTREYRSRDSRLGQLGADGMPTQAWPDKGAPVDSATRPTPAPFKIRNPVFDARVSPAAPVAAAGLQSQQPVSAPFKMRHTIYDTKVAPVGSKPPGQQSEQIPSVHEMPATNGRNAKSKKVKPQPRGQEPHASPSTASRVPSSSESVAVRASKASPSSAELGPAHASKQVNLQPTLDHQAAIPLRSDETNGKLSLNNPLMTTSSRPTASRNSSTGPPPTPPPKDTPPTSPPSTAPIPALPPTSGEEPTHRLSSSSNIIEEYLHFPSTRETGHSSNEFPSLSENLTSAPSSSILHGAGSGAGRPADSLAAEGAAASKSVSENPDSIDLSVAPMPKKELPPGAAAAQAALQAGTGAEQGPTTSPLERSAGPQPTAPLPSLPISQSGPDAATTVPKRQESLPSATKDTTVNIPTYIIGDLSFEHDPGSPMESEKMERAARPQLETFVTANEGIDLKAMTTGNKT</sequence>
<feature type="compositionally biased region" description="Basic and acidic residues" evidence="2">
    <location>
        <begin position="1494"/>
        <end position="1512"/>
    </location>
</feature>
<feature type="compositionally biased region" description="Polar residues" evidence="2">
    <location>
        <begin position="852"/>
        <end position="868"/>
    </location>
</feature>
<dbReference type="InterPro" id="IPR050300">
    <property type="entry name" value="GDXG_lipolytic_enzyme"/>
</dbReference>
<dbReference type="PANTHER" id="PTHR48081">
    <property type="entry name" value="AB HYDROLASE SUPERFAMILY PROTEIN C4A8.06C"/>
    <property type="match status" value="1"/>
</dbReference>
<feature type="region of interest" description="Disordered" evidence="2">
    <location>
        <begin position="1161"/>
        <end position="1485"/>
    </location>
</feature>
<feature type="compositionally biased region" description="Polar residues" evidence="2">
    <location>
        <begin position="773"/>
        <end position="789"/>
    </location>
</feature>
<dbReference type="OMA" id="KMRHTIY"/>
<name>M3BVM5_SPHMS</name>
<feature type="compositionally biased region" description="Polar residues" evidence="2">
    <location>
        <begin position="1267"/>
        <end position="1287"/>
    </location>
</feature>
<dbReference type="GO" id="GO:0016787">
    <property type="term" value="F:hydrolase activity"/>
    <property type="evidence" value="ECO:0007669"/>
    <property type="project" value="UniProtKB-KW"/>
</dbReference>
<feature type="domain" description="Alpha/beta hydrolase fold-3" evidence="3">
    <location>
        <begin position="147"/>
        <end position="273"/>
    </location>
</feature>
<feature type="compositionally biased region" description="Polar residues" evidence="2">
    <location>
        <begin position="951"/>
        <end position="963"/>
    </location>
</feature>
<dbReference type="GeneID" id="27904869"/>
<dbReference type="OrthoDB" id="2336090at2759"/>
<feature type="compositionally biased region" description="Polar residues" evidence="2">
    <location>
        <begin position="1023"/>
        <end position="1040"/>
    </location>
</feature>
<feature type="compositionally biased region" description="Polar residues" evidence="2">
    <location>
        <begin position="1473"/>
        <end position="1485"/>
    </location>
</feature>
<evidence type="ECO:0000313" key="4">
    <source>
        <dbReference type="EMBL" id="EMF11374.1"/>
    </source>
</evidence>
<evidence type="ECO:0000256" key="1">
    <source>
        <dbReference type="ARBA" id="ARBA00022801"/>
    </source>
</evidence>
<dbReference type="PANTHER" id="PTHR48081:SF19">
    <property type="entry name" value="AB HYDROLASE SUPERFAMILY PROTEIN C4A8.06C"/>
    <property type="match status" value="1"/>
</dbReference>
<feature type="compositionally biased region" description="Basic and acidic residues" evidence="2">
    <location>
        <begin position="1078"/>
        <end position="1088"/>
    </location>
</feature>
<organism evidence="4 5">
    <name type="scientific">Sphaerulina musiva (strain SO2202)</name>
    <name type="common">Poplar stem canker fungus</name>
    <name type="synonym">Septoria musiva</name>
    <dbReference type="NCBI Taxonomy" id="692275"/>
    <lineage>
        <taxon>Eukaryota</taxon>
        <taxon>Fungi</taxon>
        <taxon>Dikarya</taxon>
        <taxon>Ascomycota</taxon>
        <taxon>Pezizomycotina</taxon>
        <taxon>Dothideomycetes</taxon>
        <taxon>Dothideomycetidae</taxon>
        <taxon>Mycosphaerellales</taxon>
        <taxon>Mycosphaerellaceae</taxon>
        <taxon>Sphaerulina</taxon>
    </lineage>
</organism>
<feature type="region of interest" description="Disordered" evidence="2">
    <location>
        <begin position="641"/>
        <end position="827"/>
    </location>
</feature>